<evidence type="ECO:0000256" key="1">
    <source>
        <dbReference type="ARBA" id="ARBA00006865"/>
    </source>
</evidence>
<sequence>MINPYKANSVPVKEPLGYQLIWSDEFSKEGKPDKRYWSYENGFVRNKELQWYQPDNANVKDGVLIIEGRHERIKNKGYKENDPSWKKNRMYAEYSSACIITRNKFSFQYGIMEVRARIDTSLGMWPAIWTLGIDKQWPSNGEVDQMEYYRYEGEPTILANAAWADKDMKPVWDSEKIPLSQFTNKEPDWCNQFHMWKMVWTEEFIRLYLDDLLLNEVDLSTTINADGTNPFHQPQYILLNLAIGGQGGDPSLTSFPRKYEIDFVRVFQKK</sequence>
<dbReference type="InterPro" id="IPR000757">
    <property type="entry name" value="Beta-glucanase-like"/>
</dbReference>
<keyword evidence="3" id="KW-0378">Hydrolase</keyword>
<protein>
    <submittedName>
        <fullName evidence="3">Glycoside hydrolase family 16 protein</fullName>
    </submittedName>
</protein>
<evidence type="ECO:0000259" key="2">
    <source>
        <dbReference type="PROSITE" id="PS51762"/>
    </source>
</evidence>
<dbReference type="Gene3D" id="2.60.120.200">
    <property type="match status" value="1"/>
</dbReference>
<comment type="caution">
    <text evidence="3">The sequence shown here is derived from an EMBL/GenBank/DDBJ whole genome shotgun (WGS) entry which is preliminary data.</text>
</comment>
<keyword evidence="4" id="KW-1185">Reference proteome</keyword>
<evidence type="ECO:0000313" key="4">
    <source>
        <dbReference type="Proteomes" id="UP000732105"/>
    </source>
</evidence>
<dbReference type="PROSITE" id="PS51762">
    <property type="entry name" value="GH16_2"/>
    <property type="match status" value="1"/>
</dbReference>
<dbReference type="EMBL" id="RZNH01000041">
    <property type="protein sequence ID" value="NOU61765.1"/>
    <property type="molecule type" value="Genomic_DNA"/>
</dbReference>
<name>A0ABX1X066_9BACT</name>
<dbReference type="PANTHER" id="PTHR10963:SF55">
    <property type="entry name" value="GLYCOSIDE HYDROLASE FAMILY 16 PROTEIN"/>
    <property type="match status" value="1"/>
</dbReference>
<dbReference type="CDD" id="cd08023">
    <property type="entry name" value="GH16_laminarinase_like"/>
    <property type="match status" value="1"/>
</dbReference>
<proteinExistence type="inferred from homology"/>
<dbReference type="Proteomes" id="UP000732105">
    <property type="component" value="Unassembled WGS sequence"/>
</dbReference>
<organism evidence="3 4">
    <name type="scientific">Marinifilum caeruleilacunae</name>
    <dbReference type="NCBI Taxonomy" id="2499076"/>
    <lineage>
        <taxon>Bacteria</taxon>
        <taxon>Pseudomonadati</taxon>
        <taxon>Bacteroidota</taxon>
        <taxon>Bacteroidia</taxon>
        <taxon>Marinilabiliales</taxon>
        <taxon>Marinifilaceae</taxon>
    </lineage>
</organism>
<gene>
    <name evidence="3" type="ORF">ELS83_18365</name>
</gene>
<dbReference type="SUPFAM" id="SSF49899">
    <property type="entry name" value="Concanavalin A-like lectins/glucanases"/>
    <property type="match status" value="1"/>
</dbReference>
<reference evidence="3 4" key="1">
    <citation type="submission" date="2018-12" db="EMBL/GenBank/DDBJ databases">
        <title>Marinifilum JC070 sp. nov., a marine bacterium isolated from Yongle Blue Hole in the South China Sea.</title>
        <authorList>
            <person name="Fu T."/>
        </authorList>
    </citation>
    <scope>NUCLEOTIDE SEQUENCE [LARGE SCALE GENOMIC DNA]</scope>
    <source>
        <strain evidence="3 4">JC070</strain>
    </source>
</reference>
<dbReference type="PANTHER" id="PTHR10963">
    <property type="entry name" value="GLYCOSYL HYDROLASE-RELATED"/>
    <property type="match status" value="1"/>
</dbReference>
<comment type="similarity">
    <text evidence="1">Belongs to the glycosyl hydrolase 16 family.</text>
</comment>
<dbReference type="Pfam" id="PF00722">
    <property type="entry name" value="Glyco_hydro_16"/>
    <property type="match status" value="1"/>
</dbReference>
<dbReference type="InterPro" id="IPR050546">
    <property type="entry name" value="Glycosyl_Hydrlase_16"/>
</dbReference>
<evidence type="ECO:0000313" key="3">
    <source>
        <dbReference type="EMBL" id="NOU61765.1"/>
    </source>
</evidence>
<feature type="domain" description="GH16" evidence="2">
    <location>
        <begin position="3"/>
        <end position="270"/>
    </location>
</feature>
<dbReference type="InterPro" id="IPR013320">
    <property type="entry name" value="ConA-like_dom_sf"/>
</dbReference>
<accession>A0ABX1X066</accession>
<dbReference type="GO" id="GO:0016787">
    <property type="term" value="F:hydrolase activity"/>
    <property type="evidence" value="ECO:0007669"/>
    <property type="project" value="UniProtKB-KW"/>
</dbReference>